<feature type="compositionally biased region" description="Polar residues" evidence="1">
    <location>
        <begin position="207"/>
        <end position="219"/>
    </location>
</feature>
<accession>A0A8H4ND10</accession>
<dbReference type="AlphaFoldDB" id="A0A8H4ND10"/>
<proteinExistence type="predicted"/>
<keyword evidence="3" id="KW-1185">Reference proteome</keyword>
<evidence type="ECO:0000313" key="3">
    <source>
        <dbReference type="Proteomes" id="UP000536711"/>
    </source>
</evidence>
<protein>
    <submittedName>
        <fullName evidence="2">Uncharacterized protein</fullName>
    </submittedName>
</protein>
<comment type="caution">
    <text evidence="2">The sequence shown here is derived from an EMBL/GenBank/DDBJ whole genome shotgun (WGS) entry which is preliminary data.</text>
</comment>
<dbReference type="Proteomes" id="UP000536711">
    <property type="component" value="Unassembled WGS sequence"/>
</dbReference>
<sequence length="422" mass="47933">MTRNSSLGEILAPGDAAQLINLDLVNLPNPPNGSIQIHKRRLNRTSDAEHKDIPLNANIESRPEAFATIPEKLISKATIEYVGFNSDKATEIWSGWVNWPSGPIIREIDLGDCTTLEVSFIDWVKRHTGNPLTDDIWEEDNSAWSRYMQQRGIATELQNSIMDPSFKDIRLTGTCIGWLRDTIEMRYEGLKEIQRASAEREKALGHQGTSARSQRQSGLASRDQARLNGLFDHQGALDRISVLLSVTSSTDFSSTKRMYCFTPDYSLARKHAAWIKRRGPPAVIVQIVVQDSVITSMNPPDIQCAFWPNSNWRELIWHCRTERKLPKELAKYANAILIMRTIANRPNAYYQQRSPAELTTEACVVRVRGPNEGGDRTAVQYVFSPDEGETFLEHQARNTIKIFHFGTHGLETWAKENRRFNQ</sequence>
<organism evidence="2 3">
    <name type="scientific">Fusarium acutatum</name>
    <dbReference type="NCBI Taxonomy" id="78861"/>
    <lineage>
        <taxon>Eukaryota</taxon>
        <taxon>Fungi</taxon>
        <taxon>Dikarya</taxon>
        <taxon>Ascomycota</taxon>
        <taxon>Pezizomycotina</taxon>
        <taxon>Sordariomycetes</taxon>
        <taxon>Hypocreomycetidae</taxon>
        <taxon>Hypocreales</taxon>
        <taxon>Nectriaceae</taxon>
        <taxon>Fusarium</taxon>
        <taxon>Fusarium fujikuroi species complex</taxon>
    </lineage>
</organism>
<feature type="region of interest" description="Disordered" evidence="1">
    <location>
        <begin position="198"/>
        <end position="219"/>
    </location>
</feature>
<gene>
    <name evidence="2" type="ORF">FACUT_9187</name>
</gene>
<name>A0A8H4ND10_9HYPO</name>
<dbReference type="OrthoDB" id="5429780at2759"/>
<dbReference type="EMBL" id="JAADJF010000264">
    <property type="protein sequence ID" value="KAF4429444.1"/>
    <property type="molecule type" value="Genomic_DNA"/>
</dbReference>
<reference evidence="2 3" key="1">
    <citation type="submission" date="2020-01" db="EMBL/GenBank/DDBJ databases">
        <title>Identification and distribution of gene clusters putatively required for synthesis of sphingolipid metabolism inhibitors in phylogenetically diverse species of the filamentous fungus Fusarium.</title>
        <authorList>
            <person name="Kim H.-S."/>
            <person name="Busman M."/>
            <person name="Brown D.W."/>
            <person name="Divon H."/>
            <person name="Uhlig S."/>
            <person name="Proctor R.H."/>
        </authorList>
    </citation>
    <scope>NUCLEOTIDE SEQUENCE [LARGE SCALE GENOMIC DNA]</scope>
    <source>
        <strain evidence="2 3">NRRL 13308</strain>
    </source>
</reference>
<evidence type="ECO:0000256" key="1">
    <source>
        <dbReference type="SAM" id="MobiDB-lite"/>
    </source>
</evidence>
<evidence type="ECO:0000313" key="2">
    <source>
        <dbReference type="EMBL" id="KAF4429444.1"/>
    </source>
</evidence>